<keyword evidence="2" id="KW-1185">Reference proteome</keyword>
<sequence>ILKEIKKTTIKIIKITKCACLNDKLKPNCLITQNKKRAVNKNISSCFFAKKVVRKIDLLLEKQKSLSYSHPLQLLYVDNS</sequence>
<dbReference type="AlphaFoldDB" id="A0A0L0BW27"/>
<reference evidence="1 2" key="1">
    <citation type="journal article" date="2015" name="Nat. Commun.">
        <title>Lucilia cuprina genome unlocks parasitic fly biology to underpin future interventions.</title>
        <authorList>
            <person name="Anstead C.A."/>
            <person name="Korhonen P.K."/>
            <person name="Young N.D."/>
            <person name="Hall R.S."/>
            <person name="Jex A.R."/>
            <person name="Murali S.C."/>
            <person name="Hughes D.S."/>
            <person name="Lee S.F."/>
            <person name="Perry T."/>
            <person name="Stroehlein A.J."/>
            <person name="Ansell B.R."/>
            <person name="Breugelmans B."/>
            <person name="Hofmann A."/>
            <person name="Qu J."/>
            <person name="Dugan S."/>
            <person name="Lee S.L."/>
            <person name="Chao H."/>
            <person name="Dinh H."/>
            <person name="Han Y."/>
            <person name="Doddapaneni H.V."/>
            <person name="Worley K.C."/>
            <person name="Muzny D.M."/>
            <person name="Ioannidis P."/>
            <person name="Waterhouse R.M."/>
            <person name="Zdobnov E.M."/>
            <person name="James P.J."/>
            <person name="Bagnall N.H."/>
            <person name="Kotze A.C."/>
            <person name="Gibbs R.A."/>
            <person name="Richards S."/>
            <person name="Batterham P."/>
            <person name="Gasser R.B."/>
        </authorList>
    </citation>
    <scope>NUCLEOTIDE SEQUENCE [LARGE SCALE GENOMIC DNA]</scope>
    <source>
        <strain evidence="1 2">LS</strain>
        <tissue evidence="1">Full body</tissue>
    </source>
</reference>
<evidence type="ECO:0000313" key="2">
    <source>
        <dbReference type="Proteomes" id="UP000037069"/>
    </source>
</evidence>
<name>A0A0L0BW27_LUCCU</name>
<evidence type="ECO:0000313" key="1">
    <source>
        <dbReference type="EMBL" id="KNC24228.1"/>
    </source>
</evidence>
<accession>A0A0L0BW27</accession>
<dbReference type="EMBL" id="JRES01001250">
    <property type="protein sequence ID" value="KNC24228.1"/>
    <property type="molecule type" value="Genomic_DNA"/>
</dbReference>
<gene>
    <name evidence="1" type="ORF">FF38_03295</name>
</gene>
<organism evidence="1 2">
    <name type="scientific">Lucilia cuprina</name>
    <name type="common">Green bottle fly</name>
    <name type="synonym">Australian sheep blowfly</name>
    <dbReference type="NCBI Taxonomy" id="7375"/>
    <lineage>
        <taxon>Eukaryota</taxon>
        <taxon>Metazoa</taxon>
        <taxon>Ecdysozoa</taxon>
        <taxon>Arthropoda</taxon>
        <taxon>Hexapoda</taxon>
        <taxon>Insecta</taxon>
        <taxon>Pterygota</taxon>
        <taxon>Neoptera</taxon>
        <taxon>Endopterygota</taxon>
        <taxon>Diptera</taxon>
        <taxon>Brachycera</taxon>
        <taxon>Muscomorpha</taxon>
        <taxon>Oestroidea</taxon>
        <taxon>Calliphoridae</taxon>
        <taxon>Luciliinae</taxon>
        <taxon>Lucilia</taxon>
    </lineage>
</organism>
<feature type="non-terminal residue" evidence="1">
    <location>
        <position position="1"/>
    </location>
</feature>
<dbReference type="Proteomes" id="UP000037069">
    <property type="component" value="Unassembled WGS sequence"/>
</dbReference>
<comment type="caution">
    <text evidence="1">The sequence shown here is derived from an EMBL/GenBank/DDBJ whole genome shotgun (WGS) entry which is preliminary data.</text>
</comment>
<protein>
    <submittedName>
        <fullName evidence="1">Uncharacterized protein</fullName>
    </submittedName>
</protein>
<proteinExistence type="predicted"/>